<dbReference type="Proteomes" id="UP000030653">
    <property type="component" value="Unassembled WGS sequence"/>
</dbReference>
<sequence>MRSEWVHELGGLGWVSSYVSSEKKGSDDGVRRWSLSGECNAWAANSLLSADGRVDGQTHVGL</sequence>
<proteinExistence type="predicted"/>
<accession>M5FTN2</accession>
<dbReference type="GeneID" id="63688036"/>
<organism evidence="1 2">
    <name type="scientific">Dacryopinax primogenitus (strain DJM 731)</name>
    <name type="common">Brown rot fungus</name>
    <dbReference type="NCBI Taxonomy" id="1858805"/>
    <lineage>
        <taxon>Eukaryota</taxon>
        <taxon>Fungi</taxon>
        <taxon>Dikarya</taxon>
        <taxon>Basidiomycota</taxon>
        <taxon>Agaricomycotina</taxon>
        <taxon>Dacrymycetes</taxon>
        <taxon>Dacrymycetales</taxon>
        <taxon>Dacrymycetaceae</taxon>
        <taxon>Dacryopinax</taxon>
    </lineage>
</organism>
<dbReference type="EMBL" id="JH795865">
    <property type="protein sequence ID" value="EJU01011.1"/>
    <property type="molecule type" value="Genomic_DNA"/>
</dbReference>
<dbReference type="RefSeq" id="XP_040627908.1">
    <property type="nucleotide sequence ID" value="XM_040772974.1"/>
</dbReference>
<protein>
    <submittedName>
        <fullName evidence="1">Uncharacterized protein</fullName>
    </submittedName>
</protein>
<gene>
    <name evidence="1" type="ORF">DACRYDRAFT_22834</name>
</gene>
<dbReference type="AlphaFoldDB" id="M5FTN2"/>
<name>M5FTN2_DACPD</name>
<dbReference type="HOGENOM" id="CLU_2904143_0_0_1"/>
<evidence type="ECO:0000313" key="2">
    <source>
        <dbReference type="Proteomes" id="UP000030653"/>
    </source>
</evidence>
<evidence type="ECO:0000313" key="1">
    <source>
        <dbReference type="EMBL" id="EJU01011.1"/>
    </source>
</evidence>
<reference evidence="1 2" key="1">
    <citation type="journal article" date="2012" name="Science">
        <title>The Paleozoic origin of enzymatic lignin decomposition reconstructed from 31 fungal genomes.</title>
        <authorList>
            <person name="Floudas D."/>
            <person name="Binder M."/>
            <person name="Riley R."/>
            <person name="Barry K."/>
            <person name="Blanchette R.A."/>
            <person name="Henrissat B."/>
            <person name="Martinez A.T."/>
            <person name="Otillar R."/>
            <person name="Spatafora J.W."/>
            <person name="Yadav J.S."/>
            <person name="Aerts A."/>
            <person name="Benoit I."/>
            <person name="Boyd A."/>
            <person name="Carlson A."/>
            <person name="Copeland A."/>
            <person name="Coutinho P.M."/>
            <person name="de Vries R.P."/>
            <person name="Ferreira P."/>
            <person name="Findley K."/>
            <person name="Foster B."/>
            <person name="Gaskell J."/>
            <person name="Glotzer D."/>
            <person name="Gorecki P."/>
            <person name="Heitman J."/>
            <person name="Hesse C."/>
            <person name="Hori C."/>
            <person name="Igarashi K."/>
            <person name="Jurgens J.A."/>
            <person name="Kallen N."/>
            <person name="Kersten P."/>
            <person name="Kohler A."/>
            <person name="Kuees U."/>
            <person name="Kumar T.K.A."/>
            <person name="Kuo A."/>
            <person name="LaButti K."/>
            <person name="Larrondo L.F."/>
            <person name="Lindquist E."/>
            <person name="Ling A."/>
            <person name="Lombard V."/>
            <person name="Lucas S."/>
            <person name="Lundell T."/>
            <person name="Martin R."/>
            <person name="McLaughlin D.J."/>
            <person name="Morgenstern I."/>
            <person name="Morin E."/>
            <person name="Murat C."/>
            <person name="Nagy L.G."/>
            <person name="Nolan M."/>
            <person name="Ohm R.A."/>
            <person name="Patyshakuliyeva A."/>
            <person name="Rokas A."/>
            <person name="Ruiz-Duenas F.J."/>
            <person name="Sabat G."/>
            <person name="Salamov A."/>
            <person name="Samejima M."/>
            <person name="Schmutz J."/>
            <person name="Slot J.C."/>
            <person name="St John F."/>
            <person name="Stenlid J."/>
            <person name="Sun H."/>
            <person name="Sun S."/>
            <person name="Syed K."/>
            <person name="Tsang A."/>
            <person name="Wiebenga A."/>
            <person name="Young D."/>
            <person name="Pisabarro A."/>
            <person name="Eastwood D.C."/>
            <person name="Martin F."/>
            <person name="Cullen D."/>
            <person name="Grigoriev I.V."/>
            <person name="Hibbett D.S."/>
        </authorList>
    </citation>
    <scope>NUCLEOTIDE SEQUENCE [LARGE SCALE GENOMIC DNA]</scope>
    <source>
        <strain evidence="1 2">DJM-731 SS1</strain>
    </source>
</reference>
<keyword evidence="2" id="KW-1185">Reference proteome</keyword>